<evidence type="ECO:0000313" key="1">
    <source>
        <dbReference type="EMBL" id="QJA53776.1"/>
    </source>
</evidence>
<proteinExistence type="predicted"/>
<reference evidence="1" key="1">
    <citation type="submission" date="2020-03" db="EMBL/GenBank/DDBJ databases">
        <title>The deep terrestrial virosphere.</title>
        <authorList>
            <person name="Holmfeldt K."/>
            <person name="Nilsson E."/>
            <person name="Simone D."/>
            <person name="Lopez-Fernandez M."/>
            <person name="Wu X."/>
            <person name="de Brujin I."/>
            <person name="Lundin D."/>
            <person name="Andersson A."/>
            <person name="Bertilsson S."/>
            <person name="Dopson M."/>
        </authorList>
    </citation>
    <scope>NUCLEOTIDE SEQUENCE</scope>
    <source>
        <strain evidence="1">TM448A04026</strain>
    </source>
</reference>
<accession>A0A6H2A0R1</accession>
<dbReference type="AlphaFoldDB" id="A0A6H2A0R1"/>
<organism evidence="1">
    <name type="scientific">viral metagenome</name>
    <dbReference type="NCBI Taxonomy" id="1070528"/>
    <lineage>
        <taxon>unclassified sequences</taxon>
        <taxon>metagenomes</taxon>
        <taxon>organismal metagenomes</taxon>
    </lineage>
</organism>
<sequence length="178" mass="20547">MPNNDNVVEFPGDLDSAQFRISATDTKGHTVRKWFNIQPMYAQMMDVILESKKFPLRTTGDFVRHAIVRYIHWLESIHKPMKSVTGALDASNAVLRDIEFRAEFKHFIEKLDKQVDILVDEGDIGAARKLVLEVLRNIEDMPDGYWRDKYLFQIRKGHEKLLQGAARASLLAFNEEEG</sequence>
<protein>
    <submittedName>
        <fullName evidence="1">Uncharacterized protein</fullName>
    </submittedName>
</protein>
<dbReference type="EMBL" id="MT144450">
    <property type="protein sequence ID" value="QJA53776.1"/>
    <property type="molecule type" value="Genomic_DNA"/>
</dbReference>
<gene>
    <name evidence="1" type="ORF">TM448A04026_0004</name>
</gene>
<name>A0A6H2A0R1_9ZZZZ</name>